<dbReference type="InterPro" id="IPR015926">
    <property type="entry name" value="Cytolysin/lectin"/>
</dbReference>
<accession>A0A1L9RV24</accession>
<gene>
    <name evidence="1" type="ORF">ASPWEDRAFT_168651</name>
</gene>
<dbReference type="EMBL" id="KV878210">
    <property type="protein sequence ID" value="OJJ38765.1"/>
    <property type="molecule type" value="Genomic_DNA"/>
</dbReference>
<evidence type="ECO:0000313" key="2">
    <source>
        <dbReference type="Proteomes" id="UP000184383"/>
    </source>
</evidence>
<evidence type="ECO:0000313" key="1">
    <source>
        <dbReference type="EMBL" id="OJJ38765.1"/>
    </source>
</evidence>
<dbReference type="VEuPathDB" id="FungiDB:ASPWEDRAFT_168651"/>
<dbReference type="Gene3D" id="2.60.270.20">
    <property type="entry name" value="Cytolysin/lectin"/>
    <property type="match status" value="1"/>
</dbReference>
<keyword evidence="2" id="KW-1185">Reference proteome</keyword>
<name>A0A1L9RV24_ASPWE</name>
<protein>
    <submittedName>
        <fullName evidence="1">Uncharacterized protein</fullName>
    </submittedName>
</protein>
<dbReference type="Pfam" id="PF07367">
    <property type="entry name" value="FB_lectin"/>
    <property type="match status" value="1"/>
</dbReference>
<dbReference type="Proteomes" id="UP000184383">
    <property type="component" value="Unassembled WGS sequence"/>
</dbReference>
<sequence>MNENVRRTDGHEATWSINTHHNASYIQLDFRPSGGSAVLLFQGRGHQNLAAVIGFHNYSVWCDLTTDANFEATAIWNDPWHPDLQDGRDIRWQNLDRKRLGGNAIAINPSQIEGKRVYYVQLTIDPEFHVPGTRTPNLHSWVA</sequence>
<organism evidence="1 2">
    <name type="scientific">Aspergillus wentii DTO 134E9</name>
    <dbReference type="NCBI Taxonomy" id="1073089"/>
    <lineage>
        <taxon>Eukaryota</taxon>
        <taxon>Fungi</taxon>
        <taxon>Dikarya</taxon>
        <taxon>Ascomycota</taxon>
        <taxon>Pezizomycotina</taxon>
        <taxon>Eurotiomycetes</taxon>
        <taxon>Eurotiomycetidae</taxon>
        <taxon>Eurotiales</taxon>
        <taxon>Aspergillaceae</taxon>
        <taxon>Aspergillus</taxon>
        <taxon>Aspergillus subgen. Cremei</taxon>
    </lineage>
</organism>
<dbReference type="GeneID" id="63746173"/>
<dbReference type="AlphaFoldDB" id="A0A1L9RV24"/>
<dbReference type="InterPro" id="IPR009960">
    <property type="entry name" value="Fruit_body_lectin_fun"/>
</dbReference>
<reference evidence="2" key="1">
    <citation type="journal article" date="2017" name="Genome Biol.">
        <title>Comparative genomics reveals high biological diversity and specific adaptations in the industrially and medically important fungal genus Aspergillus.</title>
        <authorList>
            <person name="de Vries R.P."/>
            <person name="Riley R."/>
            <person name="Wiebenga A."/>
            <person name="Aguilar-Osorio G."/>
            <person name="Amillis S."/>
            <person name="Uchima C.A."/>
            <person name="Anderluh G."/>
            <person name="Asadollahi M."/>
            <person name="Askin M."/>
            <person name="Barry K."/>
            <person name="Battaglia E."/>
            <person name="Bayram O."/>
            <person name="Benocci T."/>
            <person name="Braus-Stromeyer S.A."/>
            <person name="Caldana C."/>
            <person name="Canovas D."/>
            <person name="Cerqueira G.C."/>
            <person name="Chen F."/>
            <person name="Chen W."/>
            <person name="Choi C."/>
            <person name="Clum A."/>
            <person name="Dos Santos R.A."/>
            <person name="Damasio A.R."/>
            <person name="Diallinas G."/>
            <person name="Emri T."/>
            <person name="Fekete E."/>
            <person name="Flipphi M."/>
            <person name="Freyberg S."/>
            <person name="Gallo A."/>
            <person name="Gournas C."/>
            <person name="Habgood R."/>
            <person name="Hainaut M."/>
            <person name="Harispe M.L."/>
            <person name="Henrissat B."/>
            <person name="Hilden K.S."/>
            <person name="Hope R."/>
            <person name="Hossain A."/>
            <person name="Karabika E."/>
            <person name="Karaffa L."/>
            <person name="Karanyi Z."/>
            <person name="Krasevec N."/>
            <person name="Kuo A."/>
            <person name="Kusch H."/>
            <person name="LaButti K."/>
            <person name="Lagendijk E.L."/>
            <person name="Lapidus A."/>
            <person name="Levasseur A."/>
            <person name="Lindquist E."/>
            <person name="Lipzen A."/>
            <person name="Logrieco A.F."/>
            <person name="MacCabe A."/>
            <person name="Maekelae M.R."/>
            <person name="Malavazi I."/>
            <person name="Melin P."/>
            <person name="Meyer V."/>
            <person name="Mielnichuk N."/>
            <person name="Miskei M."/>
            <person name="Molnar A.P."/>
            <person name="Mule G."/>
            <person name="Ngan C.Y."/>
            <person name="Orejas M."/>
            <person name="Orosz E."/>
            <person name="Ouedraogo J.P."/>
            <person name="Overkamp K.M."/>
            <person name="Park H.-S."/>
            <person name="Perrone G."/>
            <person name="Piumi F."/>
            <person name="Punt P.J."/>
            <person name="Ram A.F."/>
            <person name="Ramon A."/>
            <person name="Rauscher S."/>
            <person name="Record E."/>
            <person name="Riano-Pachon D.M."/>
            <person name="Robert V."/>
            <person name="Roehrig J."/>
            <person name="Ruller R."/>
            <person name="Salamov A."/>
            <person name="Salih N.S."/>
            <person name="Samson R.A."/>
            <person name="Sandor E."/>
            <person name="Sanguinetti M."/>
            <person name="Schuetze T."/>
            <person name="Sepcic K."/>
            <person name="Shelest E."/>
            <person name="Sherlock G."/>
            <person name="Sophianopoulou V."/>
            <person name="Squina F.M."/>
            <person name="Sun H."/>
            <person name="Susca A."/>
            <person name="Todd R.B."/>
            <person name="Tsang A."/>
            <person name="Unkles S.E."/>
            <person name="van de Wiele N."/>
            <person name="van Rossen-Uffink D."/>
            <person name="Oliveira J.V."/>
            <person name="Vesth T.C."/>
            <person name="Visser J."/>
            <person name="Yu J.-H."/>
            <person name="Zhou M."/>
            <person name="Andersen M.R."/>
            <person name="Archer D.B."/>
            <person name="Baker S.E."/>
            <person name="Benoit I."/>
            <person name="Brakhage A.A."/>
            <person name="Braus G.H."/>
            <person name="Fischer R."/>
            <person name="Frisvad J.C."/>
            <person name="Goldman G.H."/>
            <person name="Houbraken J."/>
            <person name="Oakley B."/>
            <person name="Pocsi I."/>
            <person name="Scazzocchio C."/>
            <person name="Seiboth B."/>
            <person name="vanKuyk P.A."/>
            <person name="Wortman J."/>
            <person name="Dyer P.S."/>
            <person name="Grigoriev I.V."/>
        </authorList>
    </citation>
    <scope>NUCLEOTIDE SEQUENCE [LARGE SCALE GENOMIC DNA]</scope>
    <source>
        <strain evidence="2">DTO 134E9</strain>
    </source>
</reference>
<proteinExistence type="predicted"/>
<dbReference type="RefSeq" id="XP_040692441.1">
    <property type="nucleotide sequence ID" value="XM_040830325.1"/>
</dbReference>
<dbReference type="SUPFAM" id="SSF63724">
    <property type="entry name" value="Cytolysin/lectin"/>
    <property type="match status" value="1"/>
</dbReference>